<protein>
    <recommendedName>
        <fullName evidence="4">Type-F conjugative transfer system pilin assembly protein TrbC</fullName>
    </recommendedName>
</protein>
<dbReference type="RefSeq" id="WP_275595549.1">
    <property type="nucleotide sequence ID" value="NZ_CP102381.1"/>
</dbReference>
<gene>
    <name evidence="2" type="ORF">NR989_03315</name>
</gene>
<organism evidence="2 3">
    <name type="scientific">Thiomicrorhabdus lithotrophica</name>
    <dbReference type="NCBI Taxonomy" id="2949997"/>
    <lineage>
        <taxon>Bacteria</taxon>
        <taxon>Pseudomonadati</taxon>
        <taxon>Pseudomonadota</taxon>
        <taxon>Gammaproteobacteria</taxon>
        <taxon>Thiotrichales</taxon>
        <taxon>Piscirickettsiaceae</taxon>
        <taxon>Thiomicrorhabdus</taxon>
    </lineage>
</organism>
<sequence>MLSVQKLSIKTQSIQSFKAHFIAFHLFLRSITITAGLLTSVLFSSHAYSDTSVLPIASNLQELGQKATKQNLPIAIFFSAKGLKSTSNLKDEAILPALYSGQLDGHVFMTEINVNVDETTIDFYGDTTPNPEFKDLYNLTSLPVMVFVNGEGEVITDQLLSGAYDYYPFYLKQSINNALKALNNPNRIPE</sequence>
<proteinExistence type="predicted"/>
<keyword evidence="1" id="KW-0472">Membrane</keyword>
<accession>A0ABY8CBE3</accession>
<reference evidence="2 3" key="1">
    <citation type="submission" date="2022-06" db="EMBL/GenBank/DDBJ databases">
        <title>Thiomicrohabdus sp. nov, an obligately chemolithoautotrophic, sulfur-oxidizing bacterium isolated from beach of Guanyin Mountain. Amoy.</title>
        <authorList>
            <person name="Zhu H."/>
        </authorList>
    </citation>
    <scope>NUCLEOTIDE SEQUENCE [LARGE SCALE GENOMIC DNA]</scope>
    <source>
        <strain evidence="2 3">XGS-01</strain>
    </source>
</reference>
<keyword evidence="1" id="KW-1133">Transmembrane helix</keyword>
<dbReference type="Gene3D" id="3.40.30.10">
    <property type="entry name" value="Glutaredoxin"/>
    <property type="match status" value="1"/>
</dbReference>
<evidence type="ECO:0008006" key="4">
    <source>
        <dbReference type="Google" id="ProtNLM"/>
    </source>
</evidence>
<evidence type="ECO:0000313" key="3">
    <source>
        <dbReference type="Proteomes" id="UP001222275"/>
    </source>
</evidence>
<evidence type="ECO:0000313" key="2">
    <source>
        <dbReference type="EMBL" id="WEJ63296.1"/>
    </source>
</evidence>
<dbReference type="EMBL" id="CP102381">
    <property type="protein sequence ID" value="WEJ63296.1"/>
    <property type="molecule type" value="Genomic_DNA"/>
</dbReference>
<feature type="transmembrane region" description="Helical" evidence="1">
    <location>
        <begin position="21"/>
        <end position="43"/>
    </location>
</feature>
<keyword evidence="1" id="KW-0812">Transmembrane</keyword>
<keyword evidence="3" id="KW-1185">Reference proteome</keyword>
<name>A0ABY8CBE3_9GAMM</name>
<dbReference type="Proteomes" id="UP001222275">
    <property type="component" value="Chromosome"/>
</dbReference>
<evidence type="ECO:0000256" key="1">
    <source>
        <dbReference type="SAM" id="Phobius"/>
    </source>
</evidence>